<proteinExistence type="predicted"/>
<dbReference type="SUPFAM" id="SSF51658">
    <property type="entry name" value="Xylose isomerase-like"/>
    <property type="match status" value="1"/>
</dbReference>
<feature type="chain" id="PRO_5027016926" description="Xylose isomerase-like TIM barrel domain-containing protein" evidence="1">
    <location>
        <begin position="34"/>
        <end position="318"/>
    </location>
</feature>
<dbReference type="PANTHER" id="PTHR12110:SF53">
    <property type="entry name" value="BLR5974 PROTEIN"/>
    <property type="match status" value="1"/>
</dbReference>
<dbReference type="PROSITE" id="PS51318">
    <property type="entry name" value="TAT"/>
    <property type="match status" value="1"/>
</dbReference>
<dbReference type="InterPro" id="IPR050312">
    <property type="entry name" value="IolE/XylAMocC-like"/>
</dbReference>
<dbReference type="EMBL" id="CP000383">
    <property type="protein sequence ID" value="ABG57821.1"/>
    <property type="molecule type" value="Genomic_DNA"/>
</dbReference>
<dbReference type="PANTHER" id="PTHR12110">
    <property type="entry name" value="HYDROXYPYRUVATE ISOMERASE"/>
    <property type="match status" value="1"/>
</dbReference>
<evidence type="ECO:0000313" key="4">
    <source>
        <dbReference type="Proteomes" id="UP000001822"/>
    </source>
</evidence>
<keyword evidence="4" id="KW-1185">Reference proteome</keyword>
<dbReference type="Gene3D" id="3.20.20.150">
    <property type="entry name" value="Divalent-metal-dependent TIM barrel enzymes"/>
    <property type="match status" value="1"/>
</dbReference>
<dbReference type="InterPro" id="IPR036237">
    <property type="entry name" value="Xyl_isomerase-like_sf"/>
</dbReference>
<dbReference type="Pfam" id="PF01261">
    <property type="entry name" value="AP_endonuc_2"/>
    <property type="match status" value="1"/>
</dbReference>
<dbReference type="OrthoDB" id="1114629at2"/>
<gene>
    <name evidence="3" type="ordered locus">CHU_0534</name>
</gene>
<accession>A0A6N4SNF1</accession>
<dbReference type="RefSeq" id="WP_011583937.1">
    <property type="nucleotide sequence ID" value="NC_008255.1"/>
</dbReference>
<dbReference type="KEGG" id="chu:CHU_0534"/>
<dbReference type="InterPro" id="IPR006311">
    <property type="entry name" value="TAT_signal"/>
</dbReference>
<protein>
    <recommendedName>
        <fullName evidence="2">Xylose isomerase-like TIM barrel domain-containing protein</fullName>
    </recommendedName>
</protein>
<evidence type="ECO:0000256" key="1">
    <source>
        <dbReference type="SAM" id="SignalP"/>
    </source>
</evidence>
<evidence type="ECO:0000259" key="2">
    <source>
        <dbReference type="Pfam" id="PF01261"/>
    </source>
</evidence>
<reference evidence="3 4" key="1">
    <citation type="journal article" date="2007" name="Appl. Environ. Microbiol.">
        <title>Genome sequence of the cellulolytic gliding bacterium Cytophaga hutchinsonii.</title>
        <authorList>
            <person name="Xie G."/>
            <person name="Bruce D.C."/>
            <person name="Challacombe J.F."/>
            <person name="Chertkov O."/>
            <person name="Detter J.C."/>
            <person name="Gilna P."/>
            <person name="Han C.S."/>
            <person name="Lucas S."/>
            <person name="Misra M."/>
            <person name="Myers G.L."/>
            <person name="Richardson P."/>
            <person name="Tapia R."/>
            <person name="Thayer N."/>
            <person name="Thompson L.S."/>
            <person name="Brettin T.S."/>
            <person name="Henrissat B."/>
            <person name="Wilson D.B."/>
            <person name="McBride M.J."/>
        </authorList>
    </citation>
    <scope>NUCLEOTIDE SEQUENCE [LARGE SCALE GENOMIC DNA]</scope>
    <source>
        <strain evidence="4">ATCC 33406 / DSM 1761 / CIP 103989 / NBRC 15051 / NCIMB 9469 / D465</strain>
    </source>
</reference>
<organism evidence="3 4">
    <name type="scientific">Cytophaga hutchinsonii (strain ATCC 33406 / DSM 1761 / CIP 103989 / NBRC 15051 / NCIMB 9469 / D465)</name>
    <dbReference type="NCBI Taxonomy" id="269798"/>
    <lineage>
        <taxon>Bacteria</taxon>
        <taxon>Pseudomonadati</taxon>
        <taxon>Bacteroidota</taxon>
        <taxon>Cytophagia</taxon>
        <taxon>Cytophagales</taxon>
        <taxon>Cytophagaceae</taxon>
        <taxon>Cytophaga</taxon>
    </lineage>
</organism>
<feature type="domain" description="Xylose isomerase-like TIM barrel" evidence="2">
    <location>
        <begin position="71"/>
        <end position="312"/>
    </location>
</feature>
<dbReference type="Proteomes" id="UP000001822">
    <property type="component" value="Chromosome"/>
</dbReference>
<name>A0A6N4SNF1_CYTH3</name>
<sequence>MNANTRRIFIKQSAMAAAGIAATALLPSFSVFAEEQKKFDFTISLAQWSLHKALFSGQISNLDFPVVARQQYGFEAVEYVNQFFKDKATDTVYLNQLKQRCNDNGVKSVLIMVDQEGLLGDKNEAERAKAVANHYKWVDASKHLGGHAIRVNLHGDATAEEWHRSSVKSLRALAEYAEKMDMTILAENHGTWSSNAGMLVKVIQEVNHKRCKTMVDFANFCVRREKGDLWESPCVDWYDKYKGVEELLPYAKGVSAKTFDFTASGEESNTDFTRMLKLVKASGYKGYVGVEYEGERLSEDEGIKASKKLLERIRKQLA</sequence>
<dbReference type="InterPro" id="IPR013022">
    <property type="entry name" value="Xyl_isomerase-like_TIM-brl"/>
</dbReference>
<feature type="signal peptide" evidence="1">
    <location>
        <begin position="1"/>
        <end position="33"/>
    </location>
</feature>
<dbReference type="AlphaFoldDB" id="A0A6N4SNF1"/>
<keyword evidence="1" id="KW-0732">Signal</keyword>
<evidence type="ECO:0000313" key="3">
    <source>
        <dbReference type="EMBL" id="ABG57821.1"/>
    </source>
</evidence>